<dbReference type="PROSITE" id="PS00512">
    <property type="entry name" value="ALPHA_GALACTOSIDASE"/>
    <property type="match status" value="1"/>
</dbReference>
<evidence type="ECO:0000256" key="3">
    <source>
        <dbReference type="ARBA" id="ARBA00022729"/>
    </source>
</evidence>
<protein>
    <recommendedName>
        <fullName evidence="6">Alpha-galactosidase</fullName>
        <ecNumber evidence="6">3.2.1.22</ecNumber>
    </recommendedName>
    <alternativeName>
        <fullName evidence="6">Melibiase</fullName>
    </alternativeName>
</protein>
<dbReference type="InterPro" id="IPR013785">
    <property type="entry name" value="Aldolase_TIM"/>
</dbReference>
<sequence length="382" mass="43452">MMGFAPALGWNSWNTFTWDINEQLIRDVADVFVTEGYRDGGYEYIVIDDCWSLKERDTDGNLVVDSAKFPSGMKALADYIHDKGLKFGMYSCVGTHTCAGYPGSFEHEFQDAALFAEWGVDYLKYDYCFKPRHISGELLYKRMSLALKNCGRDILFSACNWGEDNVYEWIRESGAHMYRSTGDIRDNWDFVKELALSQIGKQSYTGSFCHNDMDMLIVGMYGGSNSDFIGSIGGCNDIEYKTHFSLWSMMGSPLMIGCDVRKANQVTKDILLNPDLLAINQDPEARGAYRIKPEPQWFHTDDVFMLVKVLTDGDLAIGFFNLSDSQRELSLQFWDMGLPYASGYSLSLYDCWEHKELGVFRERYAPVVAAHDCLVVRAKLVK</sequence>
<dbReference type="InterPro" id="IPR013780">
    <property type="entry name" value="Glyco_hydro_b"/>
</dbReference>
<dbReference type="EMBL" id="CP054614">
    <property type="protein sequence ID" value="QKS60285.1"/>
    <property type="molecule type" value="Genomic_DNA"/>
</dbReference>
<dbReference type="GO" id="GO:0016787">
    <property type="term" value="F:hydrolase activity"/>
    <property type="evidence" value="ECO:0007669"/>
    <property type="project" value="UniProtKB-KW"/>
</dbReference>
<proteinExistence type="inferred from homology"/>
<dbReference type="InterPro" id="IPR000111">
    <property type="entry name" value="Glyco_hydro_27/36_CS"/>
</dbReference>
<dbReference type="InterPro" id="IPR002241">
    <property type="entry name" value="Glyco_hydro_27"/>
</dbReference>
<organism evidence="8 9">
    <name type="scientific">Paenibacillus barcinonensis</name>
    <dbReference type="NCBI Taxonomy" id="198119"/>
    <lineage>
        <taxon>Bacteria</taxon>
        <taxon>Bacillati</taxon>
        <taxon>Bacillota</taxon>
        <taxon>Bacilli</taxon>
        <taxon>Bacillales</taxon>
        <taxon>Paenibacillaceae</taxon>
        <taxon>Paenibacillus</taxon>
    </lineage>
</organism>
<dbReference type="PANTHER" id="PTHR11452">
    <property type="entry name" value="ALPHA-GALACTOSIDASE/ALPHA-N-ACETYLGALACTOSAMINIDASE"/>
    <property type="match status" value="1"/>
</dbReference>
<dbReference type="EC" id="3.2.1.22" evidence="6"/>
<evidence type="ECO:0000313" key="8">
    <source>
        <dbReference type="EMBL" id="QKS60285.1"/>
    </source>
</evidence>
<dbReference type="InterPro" id="IPR017853">
    <property type="entry name" value="GH"/>
</dbReference>
<accession>A0ABX6QF28</accession>
<dbReference type="Gene3D" id="3.20.20.70">
    <property type="entry name" value="Aldolase class I"/>
    <property type="match status" value="1"/>
</dbReference>
<dbReference type="Gene3D" id="2.60.40.1180">
    <property type="entry name" value="Golgi alpha-mannosidase II"/>
    <property type="match status" value="1"/>
</dbReference>
<keyword evidence="5 6" id="KW-0326">Glycosidase</keyword>
<evidence type="ECO:0000256" key="2">
    <source>
        <dbReference type="ARBA" id="ARBA00009743"/>
    </source>
</evidence>
<evidence type="ECO:0000256" key="1">
    <source>
        <dbReference type="ARBA" id="ARBA00006202"/>
    </source>
</evidence>
<evidence type="ECO:0000259" key="7">
    <source>
        <dbReference type="Pfam" id="PF17801"/>
    </source>
</evidence>
<keyword evidence="9" id="KW-1185">Reference proteome</keyword>
<comment type="catalytic activity">
    <reaction evidence="6">
        <text>Hydrolysis of terminal, non-reducing alpha-D-galactose residues in alpha-D-galactosides, including galactose oligosaccharides, galactomannans and galactolipids.</text>
        <dbReference type="EC" id="3.2.1.22"/>
    </reaction>
</comment>
<evidence type="ECO:0000313" key="9">
    <source>
        <dbReference type="Proteomes" id="UP000509327"/>
    </source>
</evidence>
<comment type="similarity">
    <text evidence="2 6">Belongs to the glycosyl hydrolase 27 family.</text>
</comment>
<reference evidence="8 9" key="1">
    <citation type="submission" date="2020-06" db="EMBL/GenBank/DDBJ databases">
        <title>Complete genome of Paenibacillus barcinonensis KACC11450.</title>
        <authorList>
            <person name="Kim M."/>
            <person name="Park Y.-J."/>
            <person name="Shin J.-H."/>
        </authorList>
    </citation>
    <scope>NUCLEOTIDE SEQUENCE [LARGE SCALE GENOMIC DNA]</scope>
    <source>
        <strain evidence="8 9">KACC11450</strain>
    </source>
</reference>
<evidence type="ECO:0000256" key="5">
    <source>
        <dbReference type="ARBA" id="ARBA00023295"/>
    </source>
</evidence>
<evidence type="ECO:0000256" key="6">
    <source>
        <dbReference type="RuleBase" id="RU361168"/>
    </source>
</evidence>
<dbReference type="Pfam" id="PF17801">
    <property type="entry name" value="Melibiase_C"/>
    <property type="match status" value="1"/>
</dbReference>
<dbReference type="SUPFAM" id="SSF51011">
    <property type="entry name" value="Glycosyl hydrolase domain"/>
    <property type="match status" value="1"/>
</dbReference>
<dbReference type="Pfam" id="PF16499">
    <property type="entry name" value="Melibiase_2"/>
    <property type="match status" value="1"/>
</dbReference>
<evidence type="ECO:0000256" key="4">
    <source>
        <dbReference type="ARBA" id="ARBA00022801"/>
    </source>
</evidence>
<keyword evidence="3" id="KW-0732">Signal</keyword>
<dbReference type="Proteomes" id="UP000509327">
    <property type="component" value="Chromosome"/>
</dbReference>
<name>A0ABX6QF28_PAEBA</name>
<gene>
    <name evidence="8" type="ORF">HUB98_21280</name>
</gene>
<dbReference type="SUPFAM" id="SSF51445">
    <property type="entry name" value="(Trans)glycosidases"/>
    <property type="match status" value="1"/>
</dbReference>
<dbReference type="PRINTS" id="PR00740">
    <property type="entry name" value="GLHYDRLASE27"/>
</dbReference>
<feature type="domain" description="Alpha galactosidase C-terminal" evidence="7">
    <location>
        <begin position="303"/>
        <end position="377"/>
    </location>
</feature>
<keyword evidence="6" id="KW-1015">Disulfide bond</keyword>
<dbReference type="CDD" id="cd14792">
    <property type="entry name" value="GH27"/>
    <property type="match status" value="1"/>
</dbReference>
<dbReference type="PANTHER" id="PTHR11452:SF75">
    <property type="entry name" value="ALPHA-GALACTOSIDASE MEL1"/>
    <property type="match status" value="1"/>
</dbReference>
<comment type="similarity">
    <text evidence="1">Belongs to the glycosyl hydrolase 36 family.</text>
</comment>
<dbReference type="InterPro" id="IPR041233">
    <property type="entry name" value="Melibiase_C"/>
</dbReference>
<keyword evidence="4 6" id="KW-0378">Hydrolase</keyword>